<feature type="region of interest" description="Disordered" evidence="1">
    <location>
        <begin position="1"/>
        <end position="77"/>
    </location>
</feature>
<protein>
    <submittedName>
        <fullName evidence="2">Uncharacterized protein</fullName>
    </submittedName>
</protein>
<evidence type="ECO:0000313" key="3">
    <source>
        <dbReference type="Proteomes" id="UP000324222"/>
    </source>
</evidence>
<feature type="compositionally biased region" description="Basic residues" evidence="1">
    <location>
        <begin position="66"/>
        <end position="77"/>
    </location>
</feature>
<organism evidence="2 3">
    <name type="scientific">Portunus trituberculatus</name>
    <name type="common">Swimming crab</name>
    <name type="synonym">Neptunus trituberculatus</name>
    <dbReference type="NCBI Taxonomy" id="210409"/>
    <lineage>
        <taxon>Eukaryota</taxon>
        <taxon>Metazoa</taxon>
        <taxon>Ecdysozoa</taxon>
        <taxon>Arthropoda</taxon>
        <taxon>Crustacea</taxon>
        <taxon>Multicrustacea</taxon>
        <taxon>Malacostraca</taxon>
        <taxon>Eumalacostraca</taxon>
        <taxon>Eucarida</taxon>
        <taxon>Decapoda</taxon>
        <taxon>Pleocyemata</taxon>
        <taxon>Brachyura</taxon>
        <taxon>Eubrachyura</taxon>
        <taxon>Portunoidea</taxon>
        <taxon>Portunidae</taxon>
        <taxon>Portuninae</taxon>
        <taxon>Portunus</taxon>
    </lineage>
</organism>
<name>A0A5B7J4J4_PORTR</name>
<dbReference type="AlphaFoldDB" id="A0A5B7J4J4"/>
<accession>A0A5B7J4J4</accession>
<evidence type="ECO:0000256" key="1">
    <source>
        <dbReference type="SAM" id="MobiDB-lite"/>
    </source>
</evidence>
<comment type="caution">
    <text evidence="2">The sequence shown here is derived from an EMBL/GenBank/DDBJ whole genome shotgun (WGS) entry which is preliminary data.</text>
</comment>
<keyword evidence="3" id="KW-1185">Reference proteome</keyword>
<reference evidence="2 3" key="1">
    <citation type="submission" date="2019-05" db="EMBL/GenBank/DDBJ databases">
        <title>Another draft genome of Portunus trituberculatus and its Hox gene families provides insights of decapod evolution.</title>
        <authorList>
            <person name="Jeong J.-H."/>
            <person name="Song I."/>
            <person name="Kim S."/>
            <person name="Choi T."/>
            <person name="Kim D."/>
            <person name="Ryu S."/>
            <person name="Kim W."/>
        </authorList>
    </citation>
    <scope>NUCLEOTIDE SEQUENCE [LARGE SCALE GENOMIC DNA]</scope>
    <source>
        <tissue evidence="2">Muscle</tissue>
    </source>
</reference>
<dbReference type="Proteomes" id="UP000324222">
    <property type="component" value="Unassembled WGS sequence"/>
</dbReference>
<evidence type="ECO:0000313" key="2">
    <source>
        <dbReference type="EMBL" id="MPC89393.1"/>
    </source>
</evidence>
<sequence length="77" mass="8440">MMRNEISLGHLGGKEEKEEEEEDEGKGKEDWRGVGGGGGEGGGEEEDYKAHREGFPATLEGNLPKSLRKVLRGNKKE</sequence>
<gene>
    <name evidence="2" type="ORF">E2C01_084338</name>
</gene>
<proteinExistence type="predicted"/>
<dbReference type="EMBL" id="VSRR010080906">
    <property type="protein sequence ID" value="MPC89393.1"/>
    <property type="molecule type" value="Genomic_DNA"/>
</dbReference>